<evidence type="ECO:0008006" key="7">
    <source>
        <dbReference type="Google" id="ProtNLM"/>
    </source>
</evidence>
<protein>
    <recommendedName>
        <fullName evidence="7">Pectate lyase</fullName>
    </recommendedName>
</protein>
<proteinExistence type="predicted"/>
<sequence length="502" mass="53593">MRLLPLFALALSVGAPSLRAQTPPAFPGAEGFGATATGGRGGQVLYVTTLAADPGGTTPGSFNWALRQSGPRYVLFKVSGVIHAAANIVHGDVTIAGQTSPGGVIVRGIVCDGHYDRNDCDNVIARHLASRPAWNLSVPAGGERLDDGLRLDGMQGFIFDHLSIANAADEAVQLSWASDGTIQYSTLGETIGDHADRGGMLLNYSHPEHPQDRLSIHHNLWYRVGGRLPEITCEASAYPSDPGSVADCQAHPLQLEVSYNLVHDSGFLLWYNRDVDQNVALGPYRLQFNLIGNRWQVRSDFAYGLALHDLLDVSSNSLFVSGNTLSRYPSYSDYQLFYCCNDFPGNAPNTDLGSATRLGARHPFPAVTNVVSPPPATLISTLAGRLPHDPQSRRIAAQARAGSFSGVAYGTPLADDAFDLDFPSGTPPAAPTDTDNDGMPDAFEQRHAGLGLNPAVFDANGAQLSMPFTGVAGYTNLECYLNQLSDLRVQGADRLFQDGFGP</sequence>
<keyword evidence="2" id="KW-0325">Glycoprotein</keyword>
<accession>A0ABY6BN92</accession>
<keyword evidence="6" id="KW-1185">Reference proteome</keyword>
<dbReference type="InterPro" id="IPR011050">
    <property type="entry name" value="Pectin_lyase_fold/virulence"/>
</dbReference>
<dbReference type="Gene3D" id="2.160.20.10">
    <property type="entry name" value="Single-stranded right-handed beta-helix, Pectin lyase-like"/>
    <property type="match status" value="1"/>
</dbReference>
<dbReference type="PANTHER" id="PTHR42970">
    <property type="entry name" value="PECTATE LYASE C-RELATED"/>
    <property type="match status" value="1"/>
</dbReference>
<keyword evidence="4" id="KW-0732">Signal</keyword>
<reference evidence="5" key="1">
    <citation type="submission" date="2022-09" db="EMBL/GenBank/DDBJ databases">
        <title>Tahibacter sp. nov., isolated from a fresh water.</title>
        <authorList>
            <person name="Baek J.H."/>
            <person name="Lee J.K."/>
            <person name="Kim J.M."/>
            <person name="Jeon C.O."/>
        </authorList>
    </citation>
    <scope>NUCLEOTIDE SEQUENCE</scope>
    <source>
        <strain evidence="5">W38</strain>
    </source>
</reference>
<evidence type="ECO:0000313" key="6">
    <source>
        <dbReference type="Proteomes" id="UP001064632"/>
    </source>
</evidence>
<dbReference type="InterPro" id="IPR012334">
    <property type="entry name" value="Pectin_lyas_fold"/>
</dbReference>
<dbReference type="InterPro" id="IPR052063">
    <property type="entry name" value="Polysaccharide_Lyase_1"/>
</dbReference>
<evidence type="ECO:0000256" key="3">
    <source>
        <dbReference type="SAM" id="MobiDB-lite"/>
    </source>
</evidence>
<dbReference type="Proteomes" id="UP001064632">
    <property type="component" value="Chromosome"/>
</dbReference>
<organism evidence="5 6">
    <name type="scientific">Tahibacter amnicola</name>
    <dbReference type="NCBI Taxonomy" id="2976241"/>
    <lineage>
        <taxon>Bacteria</taxon>
        <taxon>Pseudomonadati</taxon>
        <taxon>Pseudomonadota</taxon>
        <taxon>Gammaproteobacteria</taxon>
        <taxon>Lysobacterales</taxon>
        <taxon>Rhodanobacteraceae</taxon>
        <taxon>Tahibacter</taxon>
    </lineage>
</organism>
<evidence type="ECO:0000256" key="4">
    <source>
        <dbReference type="SAM" id="SignalP"/>
    </source>
</evidence>
<name>A0ABY6BN92_9GAMM</name>
<dbReference type="RefSeq" id="WP_261696240.1">
    <property type="nucleotide sequence ID" value="NZ_CP104694.1"/>
</dbReference>
<evidence type="ECO:0000313" key="5">
    <source>
        <dbReference type="EMBL" id="UXI69282.1"/>
    </source>
</evidence>
<gene>
    <name evidence="5" type="ORF">N4264_06435</name>
</gene>
<keyword evidence="1" id="KW-0479">Metal-binding</keyword>
<feature type="region of interest" description="Disordered" evidence="3">
    <location>
        <begin position="420"/>
        <end position="444"/>
    </location>
</feature>
<dbReference type="EMBL" id="CP104694">
    <property type="protein sequence ID" value="UXI69282.1"/>
    <property type="molecule type" value="Genomic_DNA"/>
</dbReference>
<feature type="signal peptide" evidence="4">
    <location>
        <begin position="1"/>
        <end position="20"/>
    </location>
</feature>
<evidence type="ECO:0000256" key="1">
    <source>
        <dbReference type="ARBA" id="ARBA00022723"/>
    </source>
</evidence>
<dbReference type="SUPFAM" id="SSF51126">
    <property type="entry name" value="Pectin lyase-like"/>
    <property type="match status" value="1"/>
</dbReference>
<feature type="chain" id="PRO_5045543546" description="Pectate lyase" evidence="4">
    <location>
        <begin position="21"/>
        <end position="502"/>
    </location>
</feature>
<evidence type="ECO:0000256" key="2">
    <source>
        <dbReference type="ARBA" id="ARBA00023180"/>
    </source>
</evidence>
<dbReference type="PANTHER" id="PTHR42970:SF1">
    <property type="entry name" value="PECTATE LYASE C-RELATED"/>
    <property type="match status" value="1"/>
</dbReference>